<name>A0A382MXL3_9ZZZZ</name>
<sequence>MLLPATVPDTATLQSVPSRSKTRWIDLASGNMAPQRLIGPTLIIPK</sequence>
<dbReference type="EMBL" id="UINC01096692">
    <property type="protein sequence ID" value="SVC53783.1"/>
    <property type="molecule type" value="Genomic_DNA"/>
</dbReference>
<dbReference type="AlphaFoldDB" id="A0A382MXL3"/>
<gene>
    <name evidence="1" type="ORF">METZ01_LOCUS306637</name>
</gene>
<accession>A0A382MXL3</accession>
<proteinExistence type="predicted"/>
<protein>
    <submittedName>
        <fullName evidence="1">Uncharacterized protein</fullName>
    </submittedName>
</protein>
<reference evidence="1" key="1">
    <citation type="submission" date="2018-05" db="EMBL/GenBank/DDBJ databases">
        <authorList>
            <person name="Lanie J.A."/>
            <person name="Ng W.-L."/>
            <person name="Kazmierczak K.M."/>
            <person name="Andrzejewski T.M."/>
            <person name="Davidsen T.M."/>
            <person name="Wayne K.J."/>
            <person name="Tettelin H."/>
            <person name="Glass J.I."/>
            <person name="Rusch D."/>
            <person name="Podicherti R."/>
            <person name="Tsui H.-C.T."/>
            <person name="Winkler M.E."/>
        </authorList>
    </citation>
    <scope>NUCLEOTIDE SEQUENCE</scope>
</reference>
<evidence type="ECO:0000313" key="1">
    <source>
        <dbReference type="EMBL" id="SVC53783.1"/>
    </source>
</evidence>
<organism evidence="1">
    <name type="scientific">marine metagenome</name>
    <dbReference type="NCBI Taxonomy" id="408172"/>
    <lineage>
        <taxon>unclassified sequences</taxon>
        <taxon>metagenomes</taxon>
        <taxon>ecological metagenomes</taxon>
    </lineage>
</organism>